<dbReference type="InterPro" id="IPR050595">
    <property type="entry name" value="Bact_response_regulator"/>
</dbReference>
<dbReference type="Proteomes" id="UP000295096">
    <property type="component" value="Unassembled WGS sequence"/>
</dbReference>
<dbReference type="EMBL" id="SMSJ01000095">
    <property type="protein sequence ID" value="TDH58815.1"/>
    <property type="molecule type" value="Genomic_DNA"/>
</dbReference>
<evidence type="ECO:0000256" key="1">
    <source>
        <dbReference type="ARBA" id="ARBA00022553"/>
    </source>
</evidence>
<dbReference type="SMART" id="SM00448">
    <property type="entry name" value="REC"/>
    <property type="match status" value="1"/>
</dbReference>
<feature type="domain" description="Response regulatory" evidence="3">
    <location>
        <begin position="17"/>
        <end position="131"/>
    </location>
</feature>
<gene>
    <name evidence="4" type="ORF">E2C06_30575</name>
</gene>
<keyword evidence="1 2" id="KW-0597">Phosphoprotein</keyword>
<dbReference type="InterPro" id="IPR001789">
    <property type="entry name" value="Sig_transdc_resp-reg_receiver"/>
</dbReference>
<dbReference type="Gene3D" id="3.40.50.2300">
    <property type="match status" value="1"/>
</dbReference>
<dbReference type="PROSITE" id="PS50110">
    <property type="entry name" value="RESPONSE_REGULATORY"/>
    <property type="match status" value="1"/>
</dbReference>
<dbReference type="RefSeq" id="WP_133292365.1">
    <property type="nucleotide sequence ID" value="NZ_SMSJ01000095.1"/>
</dbReference>
<dbReference type="PANTHER" id="PTHR44591">
    <property type="entry name" value="STRESS RESPONSE REGULATOR PROTEIN 1"/>
    <property type="match status" value="1"/>
</dbReference>
<sequence>MHIGHSHDHRRMLQGRRVLVVEDDALICMLMEDGLINAGAEVVGPACSVEEALGLLAKEAADSGLNAAVLDIGLDGEMVLPVADRLAYLGVPFIFATGYPEDHNRGLHTTAPTLEKPFDGNTLAGVVGALIGGR</sequence>
<dbReference type="OrthoDB" id="582170at2"/>
<accession>A0A4V3A9D3</accession>
<dbReference type="InterPro" id="IPR011006">
    <property type="entry name" value="CheY-like_superfamily"/>
</dbReference>
<keyword evidence="5" id="KW-1185">Reference proteome</keyword>
<evidence type="ECO:0000259" key="3">
    <source>
        <dbReference type="PROSITE" id="PS50110"/>
    </source>
</evidence>
<comment type="caution">
    <text evidence="4">The sequence shown here is derived from an EMBL/GenBank/DDBJ whole genome shotgun (WGS) entry which is preliminary data.</text>
</comment>
<dbReference type="GO" id="GO:0000160">
    <property type="term" value="P:phosphorelay signal transduction system"/>
    <property type="evidence" value="ECO:0007669"/>
    <property type="project" value="InterPro"/>
</dbReference>
<dbReference type="AlphaFoldDB" id="A0A4V3A9D3"/>
<dbReference type="PANTHER" id="PTHR44591:SF3">
    <property type="entry name" value="RESPONSE REGULATORY DOMAIN-CONTAINING PROTEIN"/>
    <property type="match status" value="1"/>
</dbReference>
<proteinExistence type="predicted"/>
<organism evidence="4 5">
    <name type="scientific">Dankookia rubra</name>
    <dbReference type="NCBI Taxonomy" id="1442381"/>
    <lineage>
        <taxon>Bacteria</taxon>
        <taxon>Pseudomonadati</taxon>
        <taxon>Pseudomonadota</taxon>
        <taxon>Alphaproteobacteria</taxon>
        <taxon>Acetobacterales</taxon>
        <taxon>Roseomonadaceae</taxon>
        <taxon>Dankookia</taxon>
    </lineage>
</organism>
<evidence type="ECO:0000313" key="5">
    <source>
        <dbReference type="Proteomes" id="UP000295096"/>
    </source>
</evidence>
<protein>
    <submittedName>
        <fullName evidence="4">Response regulator</fullName>
    </submittedName>
</protein>
<feature type="modified residue" description="4-aspartylphosphate" evidence="2">
    <location>
        <position position="71"/>
    </location>
</feature>
<dbReference type="SUPFAM" id="SSF52172">
    <property type="entry name" value="CheY-like"/>
    <property type="match status" value="1"/>
</dbReference>
<reference evidence="4 5" key="1">
    <citation type="journal article" date="2016" name="J. Microbiol.">
        <title>Dankookia rubra gen. nov., sp. nov., an alphaproteobacterium isolated from sediment of a shallow stream.</title>
        <authorList>
            <person name="Kim W.H."/>
            <person name="Kim D.H."/>
            <person name="Kang K."/>
            <person name="Ahn T.Y."/>
        </authorList>
    </citation>
    <scope>NUCLEOTIDE SEQUENCE [LARGE SCALE GENOMIC DNA]</scope>
    <source>
        <strain evidence="4 5">JCM30602</strain>
    </source>
</reference>
<name>A0A4V3A9D3_9PROT</name>
<evidence type="ECO:0000256" key="2">
    <source>
        <dbReference type="PROSITE-ProRule" id="PRU00169"/>
    </source>
</evidence>
<evidence type="ECO:0000313" key="4">
    <source>
        <dbReference type="EMBL" id="TDH58815.1"/>
    </source>
</evidence>